<dbReference type="STRING" id="1797460.A3E73_03040"/>
<evidence type="ECO:0000256" key="1">
    <source>
        <dbReference type="SAM" id="Phobius"/>
    </source>
</evidence>
<dbReference type="Proteomes" id="UP000176791">
    <property type="component" value="Unassembled WGS sequence"/>
</dbReference>
<proteinExistence type="predicted"/>
<organism evidence="2 3">
    <name type="scientific">Candidatus Beckwithbacteria bacterium RIFCSPHIGHO2_12_FULL_47_17</name>
    <dbReference type="NCBI Taxonomy" id="1797460"/>
    <lineage>
        <taxon>Bacteria</taxon>
        <taxon>Candidatus Beckwithiibacteriota</taxon>
    </lineage>
</organism>
<keyword evidence="1" id="KW-0812">Transmembrane</keyword>
<sequence>MKFIKTNLKFIVPGAILLIILAWMFWPSKKTKTETQAPTKKLEEINKVAIADRPYVTLTPRADGKEVTMAISRVKDATKVEYEMEYQAESLIQGVFGTINFGDEPLPVEKSLLFGSCSKDKCRYDEGVTGGSLTMRFDGGKEAYALKSEFNLQQQFDRDGVYTSKDSRATLTVGKTGLPNNTFVLISGTMGLPADVDGEVLAGPYSFLAASSPTLKNATLTIQSKDDLTGARLMFWDGKTLTDLKAEISDGKISAPVTGLGTFVVVK</sequence>
<gene>
    <name evidence="2" type="ORF">A3E73_03040</name>
</gene>
<accession>A0A1F5DMQ8</accession>
<dbReference type="AlphaFoldDB" id="A0A1F5DMQ8"/>
<comment type="caution">
    <text evidence="2">The sequence shown here is derived from an EMBL/GenBank/DDBJ whole genome shotgun (WGS) entry which is preliminary data.</text>
</comment>
<keyword evidence="1" id="KW-0472">Membrane</keyword>
<keyword evidence="1" id="KW-1133">Transmembrane helix</keyword>
<evidence type="ECO:0000313" key="3">
    <source>
        <dbReference type="Proteomes" id="UP000176791"/>
    </source>
</evidence>
<feature type="transmembrane region" description="Helical" evidence="1">
    <location>
        <begin position="7"/>
        <end position="26"/>
    </location>
</feature>
<name>A0A1F5DMQ8_9BACT</name>
<protein>
    <submittedName>
        <fullName evidence="2">Uncharacterized protein</fullName>
    </submittedName>
</protein>
<evidence type="ECO:0000313" key="2">
    <source>
        <dbReference type="EMBL" id="OGD56438.1"/>
    </source>
</evidence>
<dbReference type="EMBL" id="MEZN01000016">
    <property type="protein sequence ID" value="OGD56438.1"/>
    <property type="molecule type" value="Genomic_DNA"/>
</dbReference>
<reference evidence="2 3" key="1">
    <citation type="journal article" date="2016" name="Nat. Commun.">
        <title>Thousands of microbial genomes shed light on interconnected biogeochemical processes in an aquifer system.</title>
        <authorList>
            <person name="Anantharaman K."/>
            <person name="Brown C.T."/>
            <person name="Hug L.A."/>
            <person name="Sharon I."/>
            <person name="Castelle C.J."/>
            <person name="Probst A.J."/>
            <person name="Thomas B.C."/>
            <person name="Singh A."/>
            <person name="Wilkins M.J."/>
            <person name="Karaoz U."/>
            <person name="Brodie E.L."/>
            <person name="Williams K.H."/>
            <person name="Hubbard S.S."/>
            <person name="Banfield J.F."/>
        </authorList>
    </citation>
    <scope>NUCLEOTIDE SEQUENCE [LARGE SCALE GENOMIC DNA]</scope>
</reference>